<dbReference type="Proteomes" id="UP000305921">
    <property type="component" value="Unassembled WGS sequence"/>
</dbReference>
<evidence type="ECO:0000256" key="2">
    <source>
        <dbReference type="SAM" id="MobiDB-lite"/>
    </source>
</evidence>
<evidence type="ECO:0000313" key="4">
    <source>
        <dbReference type="EMBL" id="TLQ42833.1"/>
    </source>
</evidence>
<feature type="domain" description="Histidine kinase/HSP90-like ATPase" evidence="3">
    <location>
        <begin position="82"/>
        <end position="190"/>
    </location>
</feature>
<keyword evidence="4" id="KW-0067">ATP-binding</keyword>
<dbReference type="PANTHER" id="PTHR35526:SF3">
    <property type="entry name" value="ANTI-SIGMA-F FACTOR RSBW"/>
    <property type="match status" value="1"/>
</dbReference>
<sequence length="200" mass="21955">MASRALGHNKGSCRKVCTPLRLRRRGRRPKRTSPFPRRPSSRPLSWAARQQILWSRALQPLLPLDAPRASAGDREVSWPLRREPTSVPQARRLVVAQLEDWALRDLEAPAELLVSELVTNAVCHTRGPLRLNLVVCGSRLCCEVEDTNSDGPVRGAADGWDEGGRGIGLIDALADAWGSRPTATGKTTWFELAANAPEAD</sequence>
<name>A0A5R9E473_9ACTN</name>
<dbReference type="InterPro" id="IPR050267">
    <property type="entry name" value="Anti-sigma-factor_SerPK"/>
</dbReference>
<evidence type="ECO:0000256" key="1">
    <source>
        <dbReference type="ARBA" id="ARBA00022527"/>
    </source>
</evidence>
<dbReference type="CDD" id="cd16936">
    <property type="entry name" value="HATPase_RsbW-like"/>
    <property type="match status" value="1"/>
</dbReference>
<dbReference type="SUPFAM" id="SSF55874">
    <property type="entry name" value="ATPase domain of HSP90 chaperone/DNA topoisomerase II/histidine kinase"/>
    <property type="match status" value="1"/>
</dbReference>
<dbReference type="PANTHER" id="PTHR35526">
    <property type="entry name" value="ANTI-SIGMA-F FACTOR RSBW-RELATED"/>
    <property type="match status" value="1"/>
</dbReference>
<dbReference type="OrthoDB" id="3211521at2"/>
<feature type="region of interest" description="Disordered" evidence="2">
    <location>
        <begin position="21"/>
        <end position="43"/>
    </location>
</feature>
<protein>
    <submittedName>
        <fullName evidence="4">ATP-binding protein</fullName>
    </submittedName>
</protein>
<proteinExistence type="predicted"/>
<dbReference type="EMBL" id="VAWE01000001">
    <property type="protein sequence ID" value="TLQ42833.1"/>
    <property type="molecule type" value="Genomic_DNA"/>
</dbReference>
<reference evidence="4 5" key="1">
    <citation type="submission" date="2019-05" db="EMBL/GenBank/DDBJ databases">
        <title>Streptomyces marianii sp. nov., a novel marine actinomycete from southern coast of India.</title>
        <authorList>
            <person name="Iniyan A.M."/>
            <person name="Wink J."/>
            <person name="Ramprasad E."/>
            <person name="Ramana C.V."/>
            <person name="Bunk B."/>
            <person name="Sproer C."/>
            <person name="Joseph F.-J.R.S."/>
            <person name="Vincent S.G.P."/>
        </authorList>
    </citation>
    <scope>NUCLEOTIDE SEQUENCE [LARGE SCALE GENOMIC DNA]</scope>
    <source>
        <strain evidence="4 5">ICN19</strain>
    </source>
</reference>
<dbReference type="GO" id="GO:0005524">
    <property type="term" value="F:ATP binding"/>
    <property type="evidence" value="ECO:0007669"/>
    <property type="project" value="UniProtKB-KW"/>
</dbReference>
<accession>A0A5R9E473</accession>
<keyword evidence="4" id="KW-0547">Nucleotide-binding</keyword>
<dbReference type="InterPro" id="IPR036890">
    <property type="entry name" value="HATPase_C_sf"/>
</dbReference>
<organism evidence="4 5">
    <name type="scientific">Streptomyces marianii</name>
    <dbReference type="NCBI Taxonomy" id="1817406"/>
    <lineage>
        <taxon>Bacteria</taxon>
        <taxon>Bacillati</taxon>
        <taxon>Actinomycetota</taxon>
        <taxon>Actinomycetes</taxon>
        <taxon>Kitasatosporales</taxon>
        <taxon>Streptomycetaceae</taxon>
        <taxon>Streptomyces</taxon>
    </lineage>
</organism>
<dbReference type="Gene3D" id="3.30.565.10">
    <property type="entry name" value="Histidine kinase-like ATPase, C-terminal domain"/>
    <property type="match status" value="1"/>
</dbReference>
<dbReference type="InterPro" id="IPR003594">
    <property type="entry name" value="HATPase_dom"/>
</dbReference>
<comment type="caution">
    <text evidence="4">The sequence shown here is derived from an EMBL/GenBank/DDBJ whole genome shotgun (WGS) entry which is preliminary data.</text>
</comment>
<keyword evidence="1" id="KW-0808">Transferase</keyword>
<feature type="compositionally biased region" description="Basic residues" evidence="2">
    <location>
        <begin position="21"/>
        <end position="31"/>
    </location>
</feature>
<dbReference type="RefSeq" id="WP_138052249.1">
    <property type="nucleotide sequence ID" value="NZ_VAWE01000001.1"/>
</dbReference>
<dbReference type="Pfam" id="PF13581">
    <property type="entry name" value="HATPase_c_2"/>
    <property type="match status" value="1"/>
</dbReference>
<keyword evidence="1" id="KW-0723">Serine/threonine-protein kinase</keyword>
<evidence type="ECO:0000313" key="5">
    <source>
        <dbReference type="Proteomes" id="UP000305921"/>
    </source>
</evidence>
<evidence type="ECO:0000259" key="3">
    <source>
        <dbReference type="Pfam" id="PF13581"/>
    </source>
</evidence>
<keyword evidence="5" id="KW-1185">Reference proteome</keyword>
<gene>
    <name evidence="4" type="ORF">FEF34_06390</name>
</gene>
<dbReference type="GO" id="GO:0004674">
    <property type="term" value="F:protein serine/threonine kinase activity"/>
    <property type="evidence" value="ECO:0007669"/>
    <property type="project" value="UniProtKB-KW"/>
</dbReference>
<keyword evidence="1" id="KW-0418">Kinase</keyword>
<dbReference type="AlphaFoldDB" id="A0A5R9E473"/>
<dbReference type="FunFam" id="3.30.565.10:FF:000028">
    <property type="entry name" value="PAS sensor protein"/>
    <property type="match status" value="1"/>
</dbReference>